<dbReference type="GO" id="GO:0071144">
    <property type="term" value="C:heteromeric SMAD protein complex"/>
    <property type="evidence" value="ECO:0007669"/>
    <property type="project" value="TreeGrafter"/>
</dbReference>
<organism evidence="6 7">
    <name type="scientific">Zophobas morio</name>
    <dbReference type="NCBI Taxonomy" id="2755281"/>
    <lineage>
        <taxon>Eukaryota</taxon>
        <taxon>Metazoa</taxon>
        <taxon>Ecdysozoa</taxon>
        <taxon>Arthropoda</taxon>
        <taxon>Hexapoda</taxon>
        <taxon>Insecta</taxon>
        <taxon>Pterygota</taxon>
        <taxon>Neoptera</taxon>
        <taxon>Endopterygota</taxon>
        <taxon>Coleoptera</taxon>
        <taxon>Polyphaga</taxon>
        <taxon>Cucujiformia</taxon>
        <taxon>Tenebrionidae</taxon>
        <taxon>Zophobas</taxon>
    </lineage>
</organism>
<dbReference type="InterPro" id="IPR003619">
    <property type="entry name" value="MAD_homology1_Dwarfin-type"/>
</dbReference>
<dbReference type="AlphaFoldDB" id="A0AA38HNF5"/>
<dbReference type="PANTHER" id="PTHR13703">
    <property type="entry name" value="SMAD"/>
    <property type="match status" value="1"/>
</dbReference>
<dbReference type="GO" id="GO:0060395">
    <property type="term" value="P:SMAD protein signal transduction"/>
    <property type="evidence" value="ECO:0007669"/>
    <property type="project" value="TreeGrafter"/>
</dbReference>
<reference evidence="6" key="1">
    <citation type="journal article" date="2023" name="G3 (Bethesda)">
        <title>Whole genome assemblies of Zophobas morio and Tenebrio molitor.</title>
        <authorList>
            <person name="Kaur S."/>
            <person name="Stinson S.A."/>
            <person name="diCenzo G.C."/>
        </authorList>
    </citation>
    <scope>NUCLEOTIDE SEQUENCE</scope>
    <source>
        <strain evidence="6">QUZm001</strain>
    </source>
</reference>
<dbReference type="InterPro" id="IPR013790">
    <property type="entry name" value="Dwarfin"/>
</dbReference>
<feature type="domain" description="MH1" evidence="5">
    <location>
        <begin position="38"/>
        <end position="115"/>
    </location>
</feature>
<evidence type="ECO:0000313" key="7">
    <source>
        <dbReference type="Proteomes" id="UP001168821"/>
    </source>
</evidence>
<dbReference type="SUPFAM" id="SSF56366">
    <property type="entry name" value="SMAD MH1 domain"/>
    <property type="match status" value="1"/>
</dbReference>
<dbReference type="Pfam" id="PF03165">
    <property type="entry name" value="MH1"/>
    <property type="match status" value="1"/>
</dbReference>
<sequence length="115" mass="12321">MVGLSTGGHLFSTVSSQEVQDMSGLTTTAPSSADACLSIVHSLMCHRQGGESEGFAKRAIESLVKKLKEKRDELDSLITAITTSGAHPSKCVTIQRTLDGRLQVFMPPLVIEAFM</sequence>
<dbReference type="InterPro" id="IPR013019">
    <property type="entry name" value="MAD_homology_MH1"/>
</dbReference>
<evidence type="ECO:0000313" key="6">
    <source>
        <dbReference type="EMBL" id="KAJ3639662.1"/>
    </source>
</evidence>
<dbReference type="PANTHER" id="PTHR13703:SF45">
    <property type="entry name" value="MOTHERS AGAINST DECAPENTAPLEGIC HOMOLOG"/>
    <property type="match status" value="1"/>
</dbReference>
<evidence type="ECO:0000256" key="3">
    <source>
        <dbReference type="ARBA" id="ARBA00023163"/>
    </source>
</evidence>
<gene>
    <name evidence="6" type="ORF">Zmor_003006</name>
</gene>
<dbReference type="GO" id="GO:0000978">
    <property type="term" value="F:RNA polymerase II cis-regulatory region sequence-specific DNA binding"/>
    <property type="evidence" value="ECO:0007669"/>
    <property type="project" value="TreeGrafter"/>
</dbReference>
<dbReference type="Proteomes" id="UP001168821">
    <property type="component" value="Unassembled WGS sequence"/>
</dbReference>
<evidence type="ECO:0000259" key="5">
    <source>
        <dbReference type="PROSITE" id="PS51075"/>
    </source>
</evidence>
<dbReference type="SMART" id="SM00523">
    <property type="entry name" value="DWA"/>
    <property type="match status" value="1"/>
</dbReference>
<evidence type="ECO:0000256" key="1">
    <source>
        <dbReference type="ARBA" id="ARBA00004123"/>
    </source>
</evidence>
<comment type="subcellular location">
    <subcellularLocation>
        <location evidence="1">Nucleus</location>
    </subcellularLocation>
</comment>
<name>A0AA38HNF5_9CUCU</name>
<keyword evidence="7" id="KW-1185">Reference proteome</keyword>
<dbReference type="GO" id="GO:0030154">
    <property type="term" value="P:cell differentiation"/>
    <property type="evidence" value="ECO:0007669"/>
    <property type="project" value="TreeGrafter"/>
</dbReference>
<dbReference type="PROSITE" id="PS51075">
    <property type="entry name" value="MH1"/>
    <property type="match status" value="1"/>
</dbReference>
<dbReference type="GO" id="GO:0009653">
    <property type="term" value="P:anatomical structure morphogenesis"/>
    <property type="evidence" value="ECO:0007669"/>
    <property type="project" value="TreeGrafter"/>
</dbReference>
<keyword evidence="3" id="KW-0804">Transcription</keyword>
<dbReference type="GO" id="GO:0070411">
    <property type="term" value="F:I-SMAD binding"/>
    <property type="evidence" value="ECO:0007669"/>
    <property type="project" value="TreeGrafter"/>
</dbReference>
<dbReference type="InterPro" id="IPR036578">
    <property type="entry name" value="SMAD_MH1_sf"/>
</dbReference>
<accession>A0AA38HNF5</accession>
<dbReference type="GO" id="GO:0000981">
    <property type="term" value="F:DNA-binding transcription factor activity, RNA polymerase II-specific"/>
    <property type="evidence" value="ECO:0007669"/>
    <property type="project" value="TreeGrafter"/>
</dbReference>
<keyword evidence="4" id="KW-0539">Nucleus</keyword>
<evidence type="ECO:0000256" key="4">
    <source>
        <dbReference type="ARBA" id="ARBA00023242"/>
    </source>
</evidence>
<comment type="caution">
    <text evidence="6">The sequence shown here is derived from an EMBL/GenBank/DDBJ whole genome shotgun (WGS) entry which is preliminary data.</text>
</comment>
<dbReference type="EMBL" id="JALNTZ010000010">
    <property type="protein sequence ID" value="KAJ3639662.1"/>
    <property type="molecule type" value="Genomic_DNA"/>
</dbReference>
<dbReference type="Gene3D" id="3.90.520.10">
    <property type="entry name" value="SMAD MH1 domain"/>
    <property type="match status" value="1"/>
</dbReference>
<proteinExistence type="predicted"/>
<keyword evidence="2" id="KW-0805">Transcription regulation</keyword>
<dbReference type="GO" id="GO:0030509">
    <property type="term" value="P:BMP signaling pathway"/>
    <property type="evidence" value="ECO:0007669"/>
    <property type="project" value="TreeGrafter"/>
</dbReference>
<protein>
    <recommendedName>
        <fullName evidence="5">MH1 domain-containing protein</fullName>
    </recommendedName>
</protein>
<evidence type="ECO:0000256" key="2">
    <source>
        <dbReference type="ARBA" id="ARBA00023015"/>
    </source>
</evidence>